<dbReference type="AlphaFoldDB" id="A0A941CND1"/>
<comment type="caution">
    <text evidence="1">The sequence shown here is derived from an EMBL/GenBank/DDBJ whole genome shotgun (WGS) entry which is preliminary data.</text>
</comment>
<name>A0A941CND1_9CLOT</name>
<dbReference type="Proteomes" id="UP000675379">
    <property type="component" value="Unassembled WGS sequence"/>
</dbReference>
<keyword evidence="2" id="KW-1185">Reference proteome</keyword>
<sequence>MNQEKLLQILEERFVKHPHRHEGLTWAAVAEKLEKQKDKLRTLGEMEETGGEPDVVGRNPDTGEFLFMDCSPETPEGRRNACYDGPAEESRKKKGVFPEGNAVDRAQAMGMELLTEDDYRLLQEKGPVDLKTSSWLKTPEKVRKLGGAIFGDCRYGRVFVYHNGAPSFYGVRGFRGKLWV</sequence>
<evidence type="ECO:0000313" key="1">
    <source>
        <dbReference type="EMBL" id="MBR0575760.1"/>
    </source>
</evidence>
<dbReference type="EMBL" id="JAGSCS010000005">
    <property type="protein sequence ID" value="MBR0575760.1"/>
    <property type="molecule type" value="Genomic_DNA"/>
</dbReference>
<proteinExistence type="predicted"/>
<accession>A0A941CND1</accession>
<evidence type="ECO:0000313" key="2">
    <source>
        <dbReference type="Proteomes" id="UP000675379"/>
    </source>
</evidence>
<reference evidence="1" key="1">
    <citation type="submission" date="2021-04" db="EMBL/GenBank/DDBJ databases">
        <title>Proteiniclasticum sedimins sp. nov., an obligate anaerobic bacterium isolated from anaerobic sludge.</title>
        <authorList>
            <person name="Liu J."/>
        </authorList>
    </citation>
    <scope>NUCLEOTIDE SEQUENCE</scope>
    <source>
        <strain evidence="1">BAD-10</strain>
    </source>
</reference>
<protein>
    <submittedName>
        <fullName evidence="1">DUF4256 domain-containing protein</fullName>
    </submittedName>
</protein>
<gene>
    <name evidence="1" type="ORF">KCG48_05325</name>
</gene>
<organism evidence="1 2">
    <name type="scientific">Proteiniclasticum sediminis</name>
    <dbReference type="NCBI Taxonomy" id="2804028"/>
    <lineage>
        <taxon>Bacteria</taxon>
        <taxon>Bacillati</taxon>
        <taxon>Bacillota</taxon>
        <taxon>Clostridia</taxon>
        <taxon>Eubacteriales</taxon>
        <taxon>Clostridiaceae</taxon>
        <taxon>Proteiniclasticum</taxon>
    </lineage>
</organism>
<dbReference type="RefSeq" id="WP_211800370.1">
    <property type="nucleotide sequence ID" value="NZ_JAGSCS010000005.1"/>
</dbReference>
<dbReference type="Pfam" id="PF14066">
    <property type="entry name" value="DUF4256"/>
    <property type="match status" value="1"/>
</dbReference>
<dbReference type="InterPro" id="IPR025352">
    <property type="entry name" value="DUF4256"/>
</dbReference>